<feature type="compositionally biased region" description="Acidic residues" evidence="13">
    <location>
        <begin position="102"/>
        <end position="111"/>
    </location>
</feature>
<evidence type="ECO:0000256" key="8">
    <source>
        <dbReference type="ARBA" id="ARBA00022807"/>
    </source>
</evidence>
<dbReference type="InterPro" id="IPR046792">
    <property type="entry name" value="Peptidase_C54_cat"/>
</dbReference>
<feature type="compositionally biased region" description="Low complexity" evidence="13">
    <location>
        <begin position="298"/>
        <end position="321"/>
    </location>
</feature>
<feature type="compositionally biased region" description="Polar residues" evidence="13">
    <location>
        <begin position="477"/>
        <end position="490"/>
    </location>
</feature>
<feature type="region of interest" description="Disordered" evidence="13">
    <location>
        <begin position="748"/>
        <end position="816"/>
    </location>
</feature>
<dbReference type="GO" id="GO:0016485">
    <property type="term" value="P:protein processing"/>
    <property type="evidence" value="ECO:0007669"/>
    <property type="project" value="TreeGrafter"/>
</dbReference>
<feature type="compositionally biased region" description="Gly residues" evidence="13">
    <location>
        <begin position="721"/>
        <end position="739"/>
    </location>
</feature>
<feature type="domain" description="Peptidase C54 catalytic" evidence="14">
    <location>
        <begin position="826"/>
        <end position="1209"/>
    </location>
</feature>
<feature type="compositionally biased region" description="Low complexity" evidence="13">
    <location>
        <begin position="787"/>
        <end position="816"/>
    </location>
</feature>
<dbReference type="GO" id="GO:0035973">
    <property type="term" value="P:aggrephagy"/>
    <property type="evidence" value="ECO:0007669"/>
    <property type="project" value="TreeGrafter"/>
</dbReference>
<dbReference type="GO" id="GO:0019786">
    <property type="term" value="F:protein-phosphatidylethanolamide deconjugating activity"/>
    <property type="evidence" value="ECO:0007669"/>
    <property type="project" value="InterPro"/>
</dbReference>
<reference evidence="15 16" key="1">
    <citation type="submission" date="2020-11" db="EMBL/GenBank/DDBJ databases">
        <title>Kefir isolates.</title>
        <authorList>
            <person name="Marcisauskas S."/>
            <person name="Kim Y."/>
            <person name="Blasche S."/>
        </authorList>
    </citation>
    <scope>NUCLEOTIDE SEQUENCE [LARGE SCALE GENOMIC DNA]</scope>
    <source>
        <strain evidence="15 16">KR</strain>
    </source>
</reference>
<keyword evidence="10" id="KW-0072">Autophagy</keyword>
<evidence type="ECO:0000313" key="15">
    <source>
        <dbReference type="EMBL" id="KAG0665139.1"/>
    </source>
</evidence>
<evidence type="ECO:0000256" key="13">
    <source>
        <dbReference type="SAM" id="MobiDB-lite"/>
    </source>
</evidence>
<keyword evidence="9" id="KW-0653">Protein transport</keyword>
<evidence type="ECO:0000259" key="14">
    <source>
        <dbReference type="Pfam" id="PF03416"/>
    </source>
</evidence>
<dbReference type="GO" id="GO:0015031">
    <property type="term" value="P:protein transport"/>
    <property type="evidence" value="ECO:0007669"/>
    <property type="project" value="UniProtKB-KW"/>
</dbReference>
<dbReference type="InterPro" id="IPR038765">
    <property type="entry name" value="Papain-like_cys_pep_sf"/>
</dbReference>
<dbReference type="PANTHER" id="PTHR22624">
    <property type="entry name" value="CYSTEINE PROTEASE ATG4"/>
    <property type="match status" value="1"/>
</dbReference>
<dbReference type="InterPro" id="IPR005078">
    <property type="entry name" value="Peptidase_C54"/>
</dbReference>
<feature type="compositionally biased region" description="Low complexity" evidence="13">
    <location>
        <begin position="605"/>
        <end position="614"/>
    </location>
</feature>
<evidence type="ECO:0000256" key="12">
    <source>
        <dbReference type="ARBA" id="ARBA00030240"/>
    </source>
</evidence>
<feature type="compositionally biased region" description="Polar residues" evidence="13">
    <location>
        <begin position="259"/>
        <end position="277"/>
    </location>
</feature>
<feature type="compositionally biased region" description="Acidic residues" evidence="13">
    <location>
        <begin position="1268"/>
        <end position="1291"/>
    </location>
</feature>
<organism evidence="15 16">
    <name type="scientific">Rhodotorula mucilaginosa</name>
    <name type="common">Yeast</name>
    <name type="synonym">Rhodotorula rubra</name>
    <dbReference type="NCBI Taxonomy" id="5537"/>
    <lineage>
        <taxon>Eukaryota</taxon>
        <taxon>Fungi</taxon>
        <taxon>Dikarya</taxon>
        <taxon>Basidiomycota</taxon>
        <taxon>Pucciniomycotina</taxon>
        <taxon>Microbotryomycetes</taxon>
        <taxon>Sporidiobolales</taxon>
        <taxon>Sporidiobolaceae</taxon>
        <taxon>Rhodotorula</taxon>
    </lineage>
</organism>
<keyword evidence="8" id="KW-0788">Thiol protease</keyword>
<evidence type="ECO:0000256" key="6">
    <source>
        <dbReference type="ARBA" id="ARBA00022670"/>
    </source>
</evidence>
<feature type="compositionally biased region" description="Low complexity" evidence="13">
    <location>
        <begin position="406"/>
        <end position="421"/>
    </location>
</feature>
<evidence type="ECO:0000256" key="1">
    <source>
        <dbReference type="ARBA" id="ARBA00004329"/>
    </source>
</evidence>
<protein>
    <recommendedName>
        <fullName evidence="12">Autophagy-related protein 4</fullName>
    </recommendedName>
</protein>
<evidence type="ECO:0000256" key="7">
    <source>
        <dbReference type="ARBA" id="ARBA00022801"/>
    </source>
</evidence>
<dbReference type="OrthoDB" id="2960936at2759"/>
<name>A0A9P6W634_RHOMI</name>
<feature type="compositionally biased region" description="Low complexity" evidence="13">
    <location>
        <begin position="344"/>
        <end position="382"/>
    </location>
</feature>
<comment type="catalytic activity">
    <reaction evidence="11">
        <text>[protein]-C-terminal L-amino acid-glycyl-phosphatidylethanolamide + H2O = [protein]-C-terminal L-amino acid-glycine + a 1,2-diacyl-sn-glycero-3-phosphoethanolamine</text>
        <dbReference type="Rhea" id="RHEA:67548"/>
        <dbReference type="Rhea" id="RHEA-COMP:17323"/>
        <dbReference type="Rhea" id="RHEA-COMP:17324"/>
        <dbReference type="ChEBI" id="CHEBI:15377"/>
        <dbReference type="ChEBI" id="CHEBI:64612"/>
        <dbReference type="ChEBI" id="CHEBI:172940"/>
        <dbReference type="ChEBI" id="CHEBI:172941"/>
    </reaction>
    <physiologicalReaction direction="left-to-right" evidence="11">
        <dbReference type="Rhea" id="RHEA:67549"/>
    </physiologicalReaction>
</comment>
<keyword evidence="6" id="KW-0645">Protease</keyword>
<feature type="compositionally biased region" description="Low complexity" evidence="13">
    <location>
        <begin position="1"/>
        <end position="30"/>
    </location>
</feature>
<evidence type="ECO:0000256" key="5">
    <source>
        <dbReference type="ARBA" id="ARBA00022490"/>
    </source>
</evidence>
<feature type="compositionally biased region" description="Basic residues" evidence="13">
    <location>
        <begin position="219"/>
        <end position="238"/>
    </location>
</feature>
<evidence type="ECO:0000256" key="3">
    <source>
        <dbReference type="ARBA" id="ARBA00010958"/>
    </source>
</evidence>
<feature type="compositionally biased region" description="Low complexity" evidence="13">
    <location>
        <begin position="177"/>
        <end position="192"/>
    </location>
</feature>
<dbReference type="PANTHER" id="PTHR22624:SF49">
    <property type="entry name" value="CYSTEINE PROTEASE"/>
    <property type="match status" value="1"/>
</dbReference>
<dbReference type="GO" id="GO:0000407">
    <property type="term" value="C:phagophore assembly site"/>
    <property type="evidence" value="ECO:0007669"/>
    <property type="project" value="UniProtKB-SubCell"/>
</dbReference>
<feature type="compositionally biased region" description="Low complexity" evidence="13">
    <location>
        <begin position="42"/>
        <end position="53"/>
    </location>
</feature>
<evidence type="ECO:0000256" key="2">
    <source>
        <dbReference type="ARBA" id="ARBA00004496"/>
    </source>
</evidence>
<evidence type="ECO:0000256" key="4">
    <source>
        <dbReference type="ARBA" id="ARBA00022448"/>
    </source>
</evidence>
<feature type="compositionally biased region" description="Polar residues" evidence="13">
    <location>
        <begin position="324"/>
        <end position="339"/>
    </location>
</feature>
<feature type="region of interest" description="Disordered" evidence="13">
    <location>
        <begin position="1"/>
        <end position="659"/>
    </location>
</feature>
<proteinExistence type="inferred from homology"/>
<feature type="compositionally biased region" description="Pro residues" evidence="13">
    <location>
        <begin position="535"/>
        <end position="545"/>
    </location>
</feature>
<accession>A0A9P6W634</accession>
<dbReference type="GO" id="GO:0000045">
    <property type="term" value="P:autophagosome assembly"/>
    <property type="evidence" value="ECO:0007669"/>
    <property type="project" value="TreeGrafter"/>
</dbReference>
<evidence type="ECO:0000256" key="10">
    <source>
        <dbReference type="ARBA" id="ARBA00023006"/>
    </source>
</evidence>
<comment type="caution">
    <text evidence="15">The sequence shown here is derived from an EMBL/GenBank/DDBJ whole genome shotgun (WGS) entry which is preliminary data.</text>
</comment>
<evidence type="ECO:0000256" key="9">
    <source>
        <dbReference type="ARBA" id="ARBA00022927"/>
    </source>
</evidence>
<dbReference type="Proteomes" id="UP000777482">
    <property type="component" value="Unassembled WGS sequence"/>
</dbReference>
<keyword evidence="7" id="KW-0378">Hydrolase</keyword>
<dbReference type="GO" id="GO:0000423">
    <property type="term" value="P:mitophagy"/>
    <property type="evidence" value="ECO:0007669"/>
    <property type="project" value="TreeGrafter"/>
</dbReference>
<feature type="region of interest" description="Disordered" evidence="13">
    <location>
        <begin position="1259"/>
        <end position="1321"/>
    </location>
</feature>
<evidence type="ECO:0000313" key="16">
    <source>
        <dbReference type="Proteomes" id="UP000777482"/>
    </source>
</evidence>
<evidence type="ECO:0000256" key="11">
    <source>
        <dbReference type="ARBA" id="ARBA00029362"/>
    </source>
</evidence>
<keyword evidence="4" id="KW-0813">Transport</keyword>
<dbReference type="GO" id="GO:0034727">
    <property type="term" value="P:piecemeal microautophagy of the nucleus"/>
    <property type="evidence" value="ECO:0007669"/>
    <property type="project" value="TreeGrafter"/>
</dbReference>
<comment type="subcellular location">
    <subcellularLocation>
        <location evidence="2">Cytoplasm</location>
    </subcellularLocation>
    <subcellularLocation>
        <location evidence="1">Preautophagosomal structure</location>
    </subcellularLocation>
</comment>
<feature type="region of interest" description="Disordered" evidence="13">
    <location>
        <begin position="720"/>
        <end position="739"/>
    </location>
</feature>
<keyword evidence="16" id="KW-1185">Reference proteome</keyword>
<dbReference type="Pfam" id="PF03416">
    <property type="entry name" value="Peptidase_C54"/>
    <property type="match status" value="1"/>
</dbReference>
<dbReference type="EMBL" id="PUHQ01000010">
    <property type="protein sequence ID" value="KAG0665139.1"/>
    <property type="molecule type" value="Genomic_DNA"/>
</dbReference>
<comment type="similarity">
    <text evidence="3">Belongs to the peptidase C54 family.</text>
</comment>
<gene>
    <name evidence="15" type="ORF">C6P46_000236</name>
</gene>
<feature type="compositionally biased region" description="Low complexity" evidence="13">
    <location>
        <begin position="559"/>
        <end position="571"/>
    </location>
</feature>
<dbReference type="SUPFAM" id="SSF54001">
    <property type="entry name" value="Cysteine proteinases"/>
    <property type="match status" value="1"/>
</dbReference>
<dbReference type="GO" id="GO:0004197">
    <property type="term" value="F:cysteine-type endopeptidase activity"/>
    <property type="evidence" value="ECO:0007669"/>
    <property type="project" value="TreeGrafter"/>
</dbReference>
<feature type="compositionally biased region" description="Low complexity" evidence="13">
    <location>
        <begin position="126"/>
        <end position="144"/>
    </location>
</feature>
<feature type="compositionally biased region" description="Pro residues" evidence="13">
    <location>
        <begin position="457"/>
        <end position="468"/>
    </location>
</feature>
<feature type="compositionally biased region" description="Low complexity" evidence="13">
    <location>
        <begin position="621"/>
        <end position="650"/>
    </location>
</feature>
<feature type="compositionally biased region" description="Basic and acidic residues" evidence="13">
    <location>
        <begin position="278"/>
        <end position="293"/>
    </location>
</feature>
<keyword evidence="5" id="KW-0963">Cytoplasm</keyword>
<sequence length="1321" mass="136035">MALPRPLLPVASSSSSAAAAAAAAESSSSPLSPPHEPDSSPRRLAQRPQPARPTRNDDKDDDEDDGQTGWRNRGGIRLVGSYRGDEEDREGSPVNASGTITNDDEQQEEEDKSSHLLPAPTPTPTPSISISSAPPRTGSTSSASVPPPPSSPTGMTRTGGYDDDDDDNQDRKGRRPSFSSSASSSVGTAASSTPIVDPRAAPAAIGTVSHDDGHPTALRTKKNRFRRSSKTKNQRKGPPRPPAASSSSSSSSDLLVPIGTSTHPVPSQHGETLPSSNIHDESSSRTETRRSALEAEEGGLSSSRRSSSATTTTTSGSSSKSLKQRTTTPRSHNNGSSTMLGFPSASTAAAAGSGSSDSSSLSLSLSASGSRSGPSTTTTTTTAGGGGEGRLARGLRKTRSGLKLFAARAAAAATSSSSSTSREQEPVVVGADNPTSPTTTAPAEVLLPRDATRQADSPPPPPPRPPALEVPSHSEAAATTTTQLDSSATPSGGGGRSRSSFHASPLGDRGGDSTLAAASEPRPASATSGVTPVHHPLPPPPPQSPPSGNRIGGWFNSLMPTPTTTTMTNNNGVADQNPASPPMKARGSFAAVTSGPPKRRGSGGSSSSAGPRPGLMGGGRPSSSSSSSSPLKKASSSSAVTSTSTASGSGNPTGRFGPFDRMLDRAVQYFLDTDSHADRCEDEIWLLGVRHAGWDPEAVEEGAERPTMATRAAAAAAAAGEAGGGNGGAGGKAEGGRRGGLAGLVARRASPVKARKTQQQKSGQPSPQPMVAAATTASGDDPFVNVSSSAAASDPPAPVTGAHAAVGTATTSSSATATRIHGWPATFYRDFYSRVGLTYRSDFPLIECDPPPASPYGGGGVVHGMLSNLSMSLGRGAQRLAGNVGAGAGENSGEEKMQAAAVVKGLSSDTGWGCMLRTGQSLLANALVKIHLGRDWRRPLSSSPDAIPQAATYARILSLFLDDPSPLSPFSVHQFARQGKQLGKEIGEWFGPSTAAGAIKALVNAYEPAGLRVVSCIDGTVYESEVVEASTVEGTSWKRPVLVLVNVRLGLEGVNPVYHDSIKSVFRFPQSVGIAGGRPISSYYFVGAQADSLFYIDPHFPRPAVPLVLPSDPELVEAFAHVPVRATGRTPSSSSSASPVDRAAIRNGKDSSTHTADQIAHFLLSAYPDSVWATYHCDKVRKVSLSSLDPSMLIGFVVENASDWLDFRNRVQELAQSSAPMFTVAPSPPAWLRRSASATTAVRTASAGARNSLDDSFSVIGESRAGGDNDDNDDNDGFSEPEDWELQSTDDEGLRSSVLVERSTPPAQAAISRSPDDAVLL</sequence>